<organism evidence="2 3">
    <name type="scientific">Caerostris darwini</name>
    <dbReference type="NCBI Taxonomy" id="1538125"/>
    <lineage>
        <taxon>Eukaryota</taxon>
        <taxon>Metazoa</taxon>
        <taxon>Ecdysozoa</taxon>
        <taxon>Arthropoda</taxon>
        <taxon>Chelicerata</taxon>
        <taxon>Arachnida</taxon>
        <taxon>Araneae</taxon>
        <taxon>Araneomorphae</taxon>
        <taxon>Entelegynae</taxon>
        <taxon>Araneoidea</taxon>
        <taxon>Araneidae</taxon>
        <taxon>Caerostris</taxon>
    </lineage>
</organism>
<evidence type="ECO:0000313" key="3">
    <source>
        <dbReference type="Proteomes" id="UP001054837"/>
    </source>
</evidence>
<keyword evidence="3" id="KW-1185">Reference proteome</keyword>
<accession>A0AAV4Q0E5</accession>
<evidence type="ECO:0000313" key="2">
    <source>
        <dbReference type="EMBL" id="GIY03413.1"/>
    </source>
</evidence>
<gene>
    <name evidence="2" type="ORF">CDAR_28411</name>
</gene>
<dbReference type="Proteomes" id="UP001054837">
    <property type="component" value="Unassembled WGS sequence"/>
</dbReference>
<dbReference type="EMBL" id="BPLQ01003810">
    <property type="protein sequence ID" value="GIY03413.1"/>
    <property type="molecule type" value="Genomic_DNA"/>
</dbReference>
<protein>
    <submittedName>
        <fullName evidence="2">Uncharacterized protein</fullName>
    </submittedName>
</protein>
<sequence length="82" mass="8517">MSFSPEFYMQSVPLTERRKGEEGPPGEGASSQLAQATTPRGVGAVFATEAPISQVRAPGVALAQLGVRPTAIFPLVDFAVAT</sequence>
<evidence type="ECO:0000256" key="1">
    <source>
        <dbReference type="SAM" id="MobiDB-lite"/>
    </source>
</evidence>
<comment type="caution">
    <text evidence="2">The sequence shown here is derived from an EMBL/GenBank/DDBJ whole genome shotgun (WGS) entry which is preliminary data.</text>
</comment>
<dbReference type="AlphaFoldDB" id="A0AAV4Q0E5"/>
<feature type="region of interest" description="Disordered" evidence="1">
    <location>
        <begin position="1"/>
        <end position="37"/>
    </location>
</feature>
<proteinExistence type="predicted"/>
<name>A0AAV4Q0E5_9ARAC</name>
<reference evidence="2 3" key="1">
    <citation type="submission" date="2021-06" db="EMBL/GenBank/DDBJ databases">
        <title>Caerostris darwini draft genome.</title>
        <authorList>
            <person name="Kono N."/>
            <person name="Arakawa K."/>
        </authorList>
    </citation>
    <scope>NUCLEOTIDE SEQUENCE [LARGE SCALE GENOMIC DNA]</scope>
</reference>